<dbReference type="SUPFAM" id="SSF52058">
    <property type="entry name" value="L domain-like"/>
    <property type="match status" value="1"/>
</dbReference>
<dbReference type="PANTHER" id="PTHR24198:SF169">
    <property type="entry name" value="NON-SPECIFIC SERINE_THREONINE PROTEIN KINASE"/>
    <property type="match status" value="1"/>
</dbReference>
<feature type="repeat" description="ANK" evidence="6">
    <location>
        <begin position="348"/>
        <end position="376"/>
    </location>
</feature>
<dbReference type="InterPro" id="IPR001611">
    <property type="entry name" value="Leu-rich_rpt"/>
</dbReference>
<dbReference type="SUPFAM" id="SSF56112">
    <property type="entry name" value="Protein kinase-like (PK-like)"/>
    <property type="match status" value="1"/>
</dbReference>
<dbReference type="Gene3D" id="3.40.50.300">
    <property type="entry name" value="P-loop containing nucleotide triphosphate hydrolases"/>
    <property type="match status" value="1"/>
</dbReference>
<dbReference type="Pfam" id="PF12796">
    <property type="entry name" value="Ank_2"/>
    <property type="match status" value="3"/>
</dbReference>
<dbReference type="PROSITE" id="PS00107">
    <property type="entry name" value="PROTEIN_KINASE_ATP"/>
    <property type="match status" value="1"/>
</dbReference>
<dbReference type="InterPro" id="IPR003591">
    <property type="entry name" value="Leu-rich_rpt_typical-subtyp"/>
</dbReference>
<dbReference type="InterPro" id="IPR002110">
    <property type="entry name" value="Ankyrin_rpt"/>
</dbReference>
<evidence type="ECO:0000313" key="12">
    <source>
        <dbReference type="WBParaSite" id="MBELARI_LOCUS14041"/>
    </source>
</evidence>
<dbReference type="Pfam" id="PF00069">
    <property type="entry name" value="Pkinase"/>
    <property type="match status" value="1"/>
</dbReference>
<dbReference type="InterPro" id="IPR032675">
    <property type="entry name" value="LRR_dom_sf"/>
</dbReference>
<dbReference type="Proteomes" id="UP000887575">
    <property type="component" value="Unassembled WGS sequence"/>
</dbReference>
<dbReference type="SMART" id="SM00248">
    <property type="entry name" value="ANK"/>
    <property type="match status" value="8"/>
</dbReference>
<dbReference type="InterPro" id="IPR020859">
    <property type="entry name" value="ROC"/>
</dbReference>
<protein>
    <recommendedName>
        <fullName evidence="13">Non-specific serine/threonine protein kinase</fullName>
    </recommendedName>
</protein>
<dbReference type="InterPro" id="IPR027417">
    <property type="entry name" value="P-loop_NTPase"/>
</dbReference>
<evidence type="ECO:0000256" key="3">
    <source>
        <dbReference type="ARBA" id="ARBA00022737"/>
    </source>
</evidence>
<keyword evidence="5 6" id="KW-0040">ANK repeat</keyword>
<keyword evidence="3" id="KW-0677">Repeat</keyword>
<dbReference type="InterPro" id="IPR000719">
    <property type="entry name" value="Prot_kinase_dom"/>
</dbReference>
<evidence type="ECO:0000313" key="11">
    <source>
        <dbReference type="Proteomes" id="UP000887575"/>
    </source>
</evidence>
<keyword evidence="2" id="KW-0433">Leucine-rich repeat</keyword>
<feature type="region of interest" description="Disordered" evidence="8">
    <location>
        <begin position="783"/>
        <end position="828"/>
    </location>
</feature>
<feature type="domain" description="Roc" evidence="10">
    <location>
        <begin position="963"/>
        <end position="1160"/>
    </location>
</feature>
<evidence type="ECO:0000256" key="6">
    <source>
        <dbReference type="PROSITE-ProRule" id="PRU00023"/>
    </source>
</evidence>
<dbReference type="PROSITE" id="PS50088">
    <property type="entry name" value="ANK_REPEAT"/>
    <property type="match status" value="2"/>
</dbReference>
<dbReference type="WBParaSite" id="MBELARI_LOCUS14041">
    <property type="protein sequence ID" value="MBELARI_LOCUS14041"/>
    <property type="gene ID" value="MBELARI_LOCUS14041"/>
</dbReference>
<evidence type="ECO:0000256" key="1">
    <source>
        <dbReference type="ARBA" id="ARBA00001946"/>
    </source>
</evidence>
<evidence type="ECO:0000256" key="7">
    <source>
        <dbReference type="PROSITE-ProRule" id="PRU10141"/>
    </source>
</evidence>
<dbReference type="Gene3D" id="3.30.200.20">
    <property type="entry name" value="Phosphorylase Kinase, domain 1"/>
    <property type="match status" value="1"/>
</dbReference>
<dbReference type="PROSITE" id="PS50011">
    <property type="entry name" value="PROTEIN_KINASE_DOM"/>
    <property type="match status" value="1"/>
</dbReference>
<dbReference type="InterPro" id="IPR036770">
    <property type="entry name" value="Ankyrin_rpt-contain_sf"/>
</dbReference>
<evidence type="ECO:0000256" key="2">
    <source>
        <dbReference type="ARBA" id="ARBA00022614"/>
    </source>
</evidence>
<dbReference type="Gene3D" id="1.10.510.10">
    <property type="entry name" value="Transferase(Phosphotransferase) domain 1"/>
    <property type="match status" value="1"/>
</dbReference>
<dbReference type="SUPFAM" id="SSF48403">
    <property type="entry name" value="Ankyrin repeat"/>
    <property type="match status" value="1"/>
</dbReference>
<feature type="binding site" evidence="7">
    <location>
        <position position="1715"/>
    </location>
    <ligand>
        <name>ATP</name>
        <dbReference type="ChEBI" id="CHEBI:30616"/>
    </ligand>
</feature>
<evidence type="ECO:0000256" key="4">
    <source>
        <dbReference type="ARBA" id="ARBA00022741"/>
    </source>
</evidence>
<dbReference type="PROSITE" id="PS51424">
    <property type="entry name" value="ROC"/>
    <property type="match status" value="1"/>
</dbReference>
<evidence type="ECO:0008006" key="13">
    <source>
        <dbReference type="Google" id="ProtNLM"/>
    </source>
</evidence>
<feature type="repeat" description="ANK" evidence="6">
    <location>
        <begin position="78"/>
        <end position="110"/>
    </location>
</feature>
<dbReference type="SMART" id="SM00220">
    <property type="entry name" value="S_TKc"/>
    <property type="match status" value="1"/>
</dbReference>
<dbReference type="FunFam" id="1.10.510.10:FF:001242">
    <property type="entry name" value="Leucine-rich repeat serine/threonine-protein kinase 1"/>
    <property type="match status" value="1"/>
</dbReference>
<dbReference type="GO" id="GO:0005525">
    <property type="term" value="F:GTP binding"/>
    <property type="evidence" value="ECO:0007669"/>
    <property type="project" value="UniProtKB-KW"/>
</dbReference>
<keyword evidence="11" id="KW-1185">Reference proteome</keyword>
<dbReference type="Pfam" id="PF13855">
    <property type="entry name" value="LRR_8"/>
    <property type="match status" value="1"/>
</dbReference>
<reference evidence="12" key="1">
    <citation type="submission" date="2024-02" db="UniProtKB">
        <authorList>
            <consortium name="WormBaseParasite"/>
        </authorList>
    </citation>
    <scope>IDENTIFICATION</scope>
</reference>
<feature type="compositionally biased region" description="Polar residues" evidence="8">
    <location>
        <begin position="801"/>
        <end position="812"/>
    </location>
</feature>
<dbReference type="InterPro" id="IPR011009">
    <property type="entry name" value="Kinase-like_dom_sf"/>
</dbReference>
<dbReference type="PROSITE" id="PS51450">
    <property type="entry name" value="LRR"/>
    <property type="match status" value="3"/>
</dbReference>
<name>A0AAF3J3K5_9BILA</name>
<keyword evidence="7" id="KW-0067">ATP-binding</keyword>
<evidence type="ECO:0000259" key="10">
    <source>
        <dbReference type="PROSITE" id="PS51424"/>
    </source>
</evidence>
<dbReference type="SMART" id="SM00369">
    <property type="entry name" value="LRR_TYP"/>
    <property type="match status" value="8"/>
</dbReference>
<evidence type="ECO:0000256" key="8">
    <source>
        <dbReference type="SAM" id="MobiDB-lite"/>
    </source>
</evidence>
<dbReference type="GO" id="GO:0009966">
    <property type="term" value="P:regulation of signal transduction"/>
    <property type="evidence" value="ECO:0007669"/>
    <property type="project" value="UniProtKB-ARBA"/>
</dbReference>
<evidence type="ECO:0000259" key="9">
    <source>
        <dbReference type="PROSITE" id="PS50011"/>
    </source>
</evidence>
<dbReference type="SUPFAM" id="SSF52540">
    <property type="entry name" value="P-loop containing nucleoside triphosphate hydrolases"/>
    <property type="match status" value="1"/>
</dbReference>
<dbReference type="PANTHER" id="PTHR24198">
    <property type="entry name" value="ANKYRIN REPEAT AND PROTEIN KINASE DOMAIN-CONTAINING PROTEIN"/>
    <property type="match status" value="1"/>
</dbReference>
<dbReference type="PROSITE" id="PS50297">
    <property type="entry name" value="ANK_REP_REGION"/>
    <property type="match status" value="2"/>
</dbReference>
<dbReference type="GO" id="GO:0005524">
    <property type="term" value="F:ATP binding"/>
    <property type="evidence" value="ECO:0007669"/>
    <property type="project" value="UniProtKB-UniRule"/>
</dbReference>
<keyword evidence="4 7" id="KW-0547">Nucleotide-binding</keyword>
<organism evidence="11 12">
    <name type="scientific">Mesorhabditis belari</name>
    <dbReference type="NCBI Taxonomy" id="2138241"/>
    <lineage>
        <taxon>Eukaryota</taxon>
        <taxon>Metazoa</taxon>
        <taxon>Ecdysozoa</taxon>
        <taxon>Nematoda</taxon>
        <taxon>Chromadorea</taxon>
        <taxon>Rhabditida</taxon>
        <taxon>Rhabditina</taxon>
        <taxon>Rhabditomorpha</taxon>
        <taxon>Rhabditoidea</taxon>
        <taxon>Rhabditidae</taxon>
        <taxon>Mesorhabditinae</taxon>
        <taxon>Mesorhabditis</taxon>
    </lineage>
</organism>
<dbReference type="SMART" id="SM00364">
    <property type="entry name" value="LRR_BAC"/>
    <property type="match status" value="8"/>
</dbReference>
<accession>A0AAF3J3K5</accession>
<sequence length="2401" mass="265216">MEKNEMDDTEMMQMIRQAVLFENTELLSDLLKENPWSIRKVDKHGRNLLMLAAHNGRTKALQELIAFAPDALDAQGGGGKTALHLATEAAQAESASILLEAGADPSLRDSSAHCALESAQMAGHDHLTQLLIHAIQSENEKLMKDREELFRACIHGDLEKVTSVIAGCPTRHLDSFFNGREAEDQLVLFVACQNGRFEIVKKLLEWKDKHTIVHSITKDTVVHAAIAGRNVDLLRLVLLNFPDLIGEVNADGSSVLHWIAHTGDVNIAKCLFEFPLDKKYTKIIENNKGNKYRFMVDANAMDGQCRTALYTAVVDGHQEMSEFLLQYQVEFTDGTIGCPFQVDVYCIRGRTPLMIAAFNQSVGLIQLLLQHDADVNLPLGVLEDSEQSLESARCVGSGALAEAARSGGLHVVQLLLQNGAVDTDNRALSIAAQTNNEKIVRVLLCRLAHADVEYKVNKRNVDVGQVRVGESLLPSSLCPSKGASLSWASASLAAVLPDWFVAAALHVNPRLKTTRLALAAITRVDLSCNRLTVFPSVLMQMVSLRSLNLSQNQLKTIEPPSYATSSHSIEILILSNNKIEALSSQLLAALPALTNLDLSHNRITHLPEYIWLSPALKELNVAHNSLTALPSLNNRTRLSRTANVGQISDGFVAGTELDEATQQGERLELRRANIWMGEIPLCKVEEEPSDVPISSSGTLTTLNLQANKLSVFPSCLACVCPRLLSLNLSFNLLTQLTPIQCIPAHLRSLDVSHNRLKELFSDGAPHLAACQAPPLPTEMRYAQLPGRRRSPNRRDQRSRSKSAVRSQRSLSVSRGDGNGGTGINVISPKGKATNWEEDACAHKRHDSLQWCKTFNVAGNELKRLDLWSSHSLPLLPALSVLDASDNHLAALPPLIGHIATLAVLNLNGNVPLETLPAEIGLLSRLWSLSLKNCCLKEPLNSMVNVEQCKTVQLVAFLKSILEQAKAYRHLRLIFLGAPASGRTTLWEAIRSEGASKRPVFIAESLKIAEFKLESKKVKGEQLYGPVTFHAIDFTCDKRELHAVQPYAMSRRAVFIVVFKISDCDEGVEQAERMLVSIQARAPNACVVVVGTHRDQIAQNADRIPAGFLEELENRCRQRWLTADADKKGLPKVIDVLLVSSKSKASMKMLTQSILRAAWESRMGRERLLDAPVPSTHVHMIKVIHELNAERRDGESSIHPLMSGDELRGRVEERMRNKMGQVFRDDGEFQAAVSFLHDCGEIVHYEDASLRSTYCIDPIYLLDAICACVRVRPPSGPAAIILPEQLGNVFKSFQFDRALHRVFLMNVLHKFEVALVCSSPLLLVPCLLPDEYMLRSEFPSRTVKVLVRGCAWRLRSAQIGPDLTPQHSQLARAAESGYEPLTSESKSSSAGAVVHFTYSRSIRFRRLISLAYMPAGFWPRLITRIIGDSSVCRVVSQLFSSQDPTSTPSVIPALKGRILPEWMLWETGIELLIKGHSIFILKQFLPNAEVRDVHYAQSDWSIQQETQWRSSGIASKPIVEMLIASLSMTVVLEASNRVEICMDETAAASLLALITDLVDTLLEDWYPSLGTRFVHSSAGDLLVQRLIPCMHCAGDEIRSREASHDDFDLPGQTRKTSGLRSRTMHDLRTSKKYYAYMIEECIAASRRGAWVDCPQHGQISTRLLAPDLHFADLEGSLLIASEAMRQSRLLGRGAFGFVFRSTLRTKGGEIVDAAVKMLEPVDPGQSRGSAAQAYRAALAKWERDEGENACKAYCTCRQELFLLVRMRHPSVLSLLGVSFSPLSLVVELAPLGALDQLLASYRKSGCRLGLPVLADALMQVAKALEYLHHQHIIYRDLKSENVLAWRFPPPFSNLLEVLVKLGDYGISRSILPSGGAKGFGGTEGFMAPEIVRFNGEEEYTQQVDSFSFGMFMYELLSLRLPFDGEDHVKERLLDGARPFLLPHELLVPSLMLDTMVLCWRSTPSLRPSSSHLVSLVSSPEFPRLLDALQLPFPASPQQISSLVTSDDWDEEELDAEIWMIFNGTIQALSCTQFGWTEHRRVVPEAQPDWLLRGAEATSMWSINQLGLLTVFAPSLHQSANVELPVDGEKVVCRPCLLPADLLCLPCSGSLNLIRVDESLSISLLSRHPSQSVIKAVIALNIEDARQVWTGHDDGVIQAHTIASDHRFSFASSLSHPEAQGSIDLLETDSAHKNVWAASRHACRVFCWDVARRVVVSIFNIRKVVPGWDSVSPSFTAQLSTSTVTSMALLDRGSASTLFIGTTAGVLIAANAQTLQPVLACRPYEGALTSLTIIENNRWNDEVTRRRTSIHTSDSIGSLNWMRDRVSETVDRIKGGYAGSSMPTLSQQLPNSSRAPAVLVSFGTKYRSATERVCGSESAPPIAHHSLTDQTTAIIWRADDWLP</sequence>
<evidence type="ECO:0000256" key="5">
    <source>
        <dbReference type="ARBA" id="ARBA00023043"/>
    </source>
</evidence>
<proteinExistence type="predicted"/>
<dbReference type="InterPro" id="IPR017441">
    <property type="entry name" value="Protein_kinase_ATP_BS"/>
</dbReference>
<feature type="domain" description="Protein kinase" evidence="9">
    <location>
        <begin position="1683"/>
        <end position="1980"/>
    </location>
</feature>
<dbReference type="GO" id="GO:0004672">
    <property type="term" value="F:protein kinase activity"/>
    <property type="evidence" value="ECO:0007669"/>
    <property type="project" value="InterPro"/>
</dbReference>
<comment type="cofactor">
    <cofactor evidence="1">
        <name>Mg(2+)</name>
        <dbReference type="ChEBI" id="CHEBI:18420"/>
    </cofactor>
</comment>
<dbReference type="Gene3D" id="3.80.10.10">
    <property type="entry name" value="Ribonuclease Inhibitor"/>
    <property type="match status" value="3"/>
</dbReference>
<dbReference type="Gene3D" id="1.25.40.20">
    <property type="entry name" value="Ankyrin repeat-containing domain"/>
    <property type="match status" value="3"/>
</dbReference>